<evidence type="ECO:0000256" key="10">
    <source>
        <dbReference type="ARBA" id="ARBA00049176"/>
    </source>
</evidence>
<keyword evidence="7" id="KW-0259">Enterobactin biosynthesis</keyword>
<dbReference type="PANTHER" id="PTHR38096:SF1">
    <property type="entry name" value="ENTEROBACTIN SYNTHASE COMPONENT D"/>
    <property type="match status" value="1"/>
</dbReference>
<dbReference type="Pfam" id="PF17837">
    <property type="entry name" value="4PPT_N"/>
    <property type="match status" value="1"/>
</dbReference>
<keyword evidence="13" id="KW-0479">Metal-binding</keyword>
<evidence type="ECO:0000256" key="13">
    <source>
        <dbReference type="PIRSR" id="PIRSR603542-2"/>
    </source>
</evidence>
<feature type="binding site" evidence="12">
    <location>
        <position position="71"/>
    </location>
    <ligand>
        <name>CoA</name>
        <dbReference type="ChEBI" id="CHEBI:57287"/>
    </ligand>
</feature>
<dbReference type="EMBL" id="AAAFYZ010000021">
    <property type="protein sequence ID" value="EAB8476658.1"/>
    <property type="molecule type" value="Genomic_DNA"/>
</dbReference>
<feature type="binding site" evidence="13">
    <location>
        <position position="129"/>
    </location>
    <ligand>
        <name>Mg(2+)</name>
        <dbReference type="ChEBI" id="CHEBI:18420"/>
    </ligand>
</feature>
<name>A0A3Y9BYA2_SALEB</name>
<evidence type="ECO:0000256" key="11">
    <source>
        <dbReference type="ARBA" id="ARBA00049191"/>
    </source>
</evidence>
<evidence type="ECO:0000256" key="2">
    <source>
        <dbReference type="ARBA" id="ARBA00004993"/>
    </source>
</evidence>
<comment type="cofactor">
    <cofactor evidence="13">
        <name>Mg(2+)</name>
        <dbReference type="ChEBI" id="CHEBI:18420"/>
    </cofactor>
</comment>
<dbReference type="SUPFAM" id="SSF56214">
    <property type="entry name" value="4'-phosphopantetheinyl transferase"/>
    <property type="match status" value="1"/>
</dbReference>
<feature type="domain" description="4'-phosphopantetheinyl transferase" evidence="14">
    <location>
        <begin position="125"/>
        <end position="208"/>
    </location>
</feature>
<dbReference type="InterPro" id="IPR041354">
    <property type="entry name" value="4PPT_N"/>
</dbReference>
<dbReference type="GO" id="GO:0008897">
    <property type="term" value="F:holo-[acyl-carrier-protein] synthase activity"/>
    <property type="evidence" value="ECO:0007669"/>
    <property type="project" value="InterPro"/>
</dbReference>
<proteinExistence type="inferred from homology"/>
<keyword evidence="6 16" id="KW-0808">Transferase</keyword>
<evidence type="ECO:0000256" key="7">
    <source>
        <dbReference type="ARBA" id="ARBA00023191"/>
    </source>
</evidence>
<reference evidence="16" key="1">
    <citation type="submission" date="2018-08" db="EMBL/GenBank/DDBJ databases">
        <authorList>
            <person name="Ashton P.M."/>
            <person name="Dallman T."/>
            <person name="Nair S."/>
            <person name="De Pinna E."/>
            <person name="Peters T."/>
            <person name="Grant K."/>
        </authorList>
    </citation>
    <scope>NUCLEOTIDE SEQUENCE [LARGE SCALE GENOMIC DNA]</scope>
    <source>
        <strain evidence="16">43913</strain>
    </source>
</reference>
<dbReference type="InterPro" id="IPR008278">
    <property type="entry name" value="4-PPantetheinyl_Trfase_dom"/>
</dbReference>
<evidence type="ECO:0000256" key="4">
    <source>
        <dbReference type="ARBA" id="ARBA00011503"/>
    </source>
</evidence>
<dbReference type="Pfam" id="PF01648">
    <property type="entry name" value="ACPS"/>
    <property type="match status" value="1"/>
</dbReference>
<feature type="domain" description="4'-phosphopantetheinyl transferase N-terminal" evidence="15">
    <location>
        <begin position="57"/>
        <end position="116"/>
    </location>
</feature>
<accession>A0A3Y9BYA2</accession>
<gene>
    <name evidence="16" type="ORF">AU894_10545</name>
</gene>
<dbReference type="UniPathway" id="UPA00017"/>
<organism evidence="16">
    <name type="scientific">Salmonella enterica subsp. enterica serovar Java</name>
    <dbReference type="NCBI Taxonomy" id="224729"/>
    <lineage>
        <taxon>Bacteria</taxon>
        <taxon>Pseudomonadati</taxon>
        <taxon>Pseudomonadota</taxon>
        <taxon>Gammaproteobacteria</taxon>
        <taxon>Enterobacterales</taxon>
        <taxon>Enterobacteriaceae</taxon>
        <taxon>Salmonella</taxon>
    </lineage>
</organism>
<feature type="binding site" evidence="13">
    <location>
        <position position="128"/>
    </location>
    <ligand>
        <name>Mg(2+)</name>
        <dbReference type="ChEBI" id="CHEBI:18420"/>
    </ligand>
</feature>
<feature type="binding site" evidence="12">
    <location>
        <position position="172"/>
    </location>
    <ligand>
        <name>CoA</name>
        <dbReference type="ChEBI" id="CHEBI:57287"/>
    </ligand>
</feature>
<comment type="function">
    <text evidence="1">Involved in the biosynthesis of the siderophore enterobactin (enterochelin), which is a macrocyclic trimeric lactone of N-(2,3-dihydroxybenzoyl)-serine. The serine trilactone serves as a scaffolding for the three catechol functionalities that provide hexadentate coordination for the tightly ligated iron(2+) atoms. Plays an essential role in the assembly of the enterobactin by catalyzing the transfer of the 4'-phosphopantetheine (Ppant) moiety from coenzyme A to the apo-domains of both EntB (ArCP domain) and EntF (PCP domain) to yield their holo-forms which make them competent for the activation of 2,3-dihydroxybenzoate (DHB) and L-serine, respectively.</text>
</comment>
<comment type="caution">
    <text evidence="16">The sequence shown here is derived from an EMBL/GenBank/DDBJ whole genome shotgun (WGS) entry which is preliminary data.</text>
</comment>
<evidence type="ECO:0000256" key="8">
    <source>
        <dbReference type="ARBA" id="ARBA00029894"/>
    </source>
</evidence>
<evidence type="ECO:0000256" key="6">
    <source>
        <dbReference type="ARBA" id="ARBA00022679"/>
    </source>
</evidence>
<sequence>MFIFTEELPTDKFIHSYKTGHLIKLKTIGVCEIKFSLANYNDLLFEKHSIDFPNTLCFAVAKRRAEFLSGRIVAQTLLRKEQNHENIKLSRMLIPIWPRGWIGSISHTDQYAIATLASRNDKHIIGIDIVEYNPRILDEIASMFINKNEQELLINSEVDYNIALHIVFSAKESLYKALYPQVNAFFGFENSIIIDINAQNKTFTLQLTNTLTPNLPTGYQHTGYYQLDIDKVITFIY</sequence>
<evidence type="ECO:0000256" key="1">
    <source>
        <dbReference type="ARBA" id="ARBA00003937"/>
    </source>
</evidence>
<feature type="binding site" evidence="12">
    <location>
        <position position="176"/>
    </location>
    <ligand>
        <name>CoA</name>
        <dbReference type="ChEBI" id="CHEBI:57287"/>
    </ligand>
</feature>
<dbReference type="AlphaFoldDB" id="A0A3Y9BYA2"/>
<comment type="subunit">
    <text evidence="4">EntB, EntD, EntE, and EntF form a multienzyme complex called enterobactin synthase.</text>
</comment>
<evidence type="ECO:0000256" key="9">
    <source>
        <dbReference type="ARBA" id="ARBA00031996"/>
    </source>
</evidence>
<comment type="similarity">
    <text evidence="3">Belongs to the P-Pant transferase superfamily. EntD family.</text>
</comment>
<evidence type="ECO:0000313" key="16">
    <source>
        <dbReference type="EMBL" id="EAB8476658.1"/>
    </source>
</evidence>
<dbReference type="GO" id="GO:0000287">
    <property type="term" value="F:magnesium ion binding"/>
    <property type="evidence" value="ECO:0007669"/>
    <property type="project" value="InterPro"/>
</dbReference>
<comment type="catalytic activity">
    <reaction evidence="11">
        <text>apo-[peptidyl-carrier protein] + CoA = holo-[peptidyl-carrier protein] + adenosine 3',5'-bisphosphate + H(+)</text>
        <dbReference type="Rhea" id="RHEA:46228"/>
        <dbReference type="Rhea" id="RHEA-COMP:11479"/>
        <dbReference type="Rhea" id="RHEA-COMP:11480"/>
        <dbReference type="ChEBI" id="CHEBI:15378"/>
        <dbReference type="ChEBI" id="CHEBI:29999"/>
        <dbReference type="ChEBI" id="CHEBI:57287"/>
        <dbReference type="ChEBI" id="CHEBI:58343"/>
        <dbReference type="ChEBI" id="CHEBI:64479"/>
    </reaction>
</comment>
<feature type="binding site" evidence="12">
    <location>
        <begin position="106"/>
        <end position="107"/>
    </location>
    <ligand>
        <name>CoA</name>
        <dbReference type="ChEBI" id="CHEBI:57287"/>
    </ligand>
</feature>
<evidence type="ECO:0000259" key="15">
    <source>
        <dbReference type="Pfam" id="PF17837"/>
    </source>
</evidence>
<protein>
    <recommendedName>
        <fullName evidence="5">Enterobactin synthase component D</fullName>
    </recommendedName>
    <alternativeName>
        <fullName evidence="8">4'-phosphopantetheinyl transferase EntD</fullName>
    </alternativeName>
    <alternativeName>
        <fullName evidence="9">Enterochelin synthase D</fullName>
    </alternativeName>
</protein>
<dbReference type="PRINTS" id="PR01399">
    <property type="entry name" value="ENTSNTHTASED"/>
</dbReference>
<dbReference type="PANTHER" id="PTHR38096">
    <property type="entry name" value="ENTEROBACTIN SYNTHASE COMPONENT D"/>
    <property type="match status" value="1"/>
</dbReference>
<dbReference type="Proteomes" id="UP000839644">
    <property type="component" value="Unassembled WGS sequence"/>
</dbReference>
<dbReference type="InterPro" id="IPR003542">
    <property type="entry name" value="Enbac_synth_compD-like"/>
</dbReference>
<comment type="catalytic activity">
    <reaction evidence="10">
        <text>apo-[aryl-carrier protein] + CoA = holo-[aryl-carrier protein] + adenosine 3',5'-bisphosphate + H(+)</text>
        <dbReference type="Rhea" id="RHEA:48404"/>
        <dbReference type="Rhea" id="RHEA-COMP:15903"/>
        <dbReference type="Rhea" id="RHEA-COMP:17557"/>
        <dbReference type="ChEBI" id="CHEBI:15378"/>
        <dbReference type="ChEBI" id="CHEBI:29999"/>
        <dbReference type="ChEBI" id="CHEBI:57287"/>
        <dbReference type="ChEBI" id="CHEBI:58343"/>
        <dbReference type="ChEBI" id="CHEBI:64479"/>
    </reaction>
</comment>
<feature type="binding site" evidence="12">
    <location>
        <position position="128"/>
    </location>
    <ligand>
        <name>CoA</name>
        <dbReference type="ChEBI" id="CHEBI:57287"/>
    </ligand>
</feature>
<comment type="pathway">
    <text evidence="2">Siderophore biosynthesis; enterobactin biosynthesis.</text>
</comment>
<evidence type="ECO:0000256" key="5">
    <source>
        <dbReference type="ARBA" id="ARBA00019087"/>
    </source>
</evidence>
<dbReference type="InterPro" id="IPR037143">
    <property type="entry name" value="4-PPantetheinyl_Trfase_dom_sf"/>
</dbReference>
<evidence type="ECO:0000256" key="3">
    <source>
        <dbReference type="ARBA" id="ARBA00008342"/>
    </source>
</evidence>
<dbReference type="GO" id="GO:0009239">
    <property type="term" value="P:enterobactin biosynthetic process"/>
    <property type="evidence" value="ECO:0007669"/>
    <property type="project" value="UniProtKB-UniPathway"/>
</dbReference>
<evidence type="ECO:0000259" key="14">
    <source>
        <dbReference type="Pfam" id="PF01648"/>
    </source>
</evidence>
<evidence type="ECO:0000256" key="12">
    <source>
        <dbReference type="PIRSR" id="PIRSR603542-1"/>
    </source>
</evidence>
<keyword evidence="13" id="KW-0460">Magnesium</keyword>
<dbReference type="GO" id="GO:0005886">
    <property type="term" value="C:plasma membrane"/>
    <property type="evidence" value="ECO:0007669"/>
    <property type="project" value="TreeGrafter"/>
</dbReference>
<feature type="binding site" evidence="12">
    <location>
        <position position="63"/>
    </location>
    <ligand>
        <name>CoA</name>
        <dbReference type="ChEBI" id="CHEBI:57287"/>
    </ligand>
</feature>
<dbReference type="GO" id="GO:0009366">
    <property type="term" value="C:enterobactin synthetase complex"/>
    <property type="evidence" value="ECO:0007669"/>
    <property type="project" value="InterPro"/>
</dbReference>